<evidence type="ECO:0000313" key="5">
    <source>
        <dbReference type="EMBL" id="KAF0707066.1"/>
    </source>
</evidence>
<evidence type="ECO:0000259" key="2">
    <source>
        <dbReference type="Pfam" id="PF05970"/>
    </source>
</evidence>
<comment type="caution">
    <text evidence="5">The sequence shown here is derived from an EMBL/GenBank/DDBJ whole genome shotgun (WGS) entry which is preliminary data.</text>
</comment>
<dbReference type="Proteomes" id="UP000469452">
    <property type="component" value="Unassembled WGS sequence"/>
</dbReference>
<gene>
    <name evidence="5" type="ORF">AaE_013789</name>
</gene>
<dbReference type="InterPro" id="IPR027417">
    <property type="entry name" value="P-loop_NTPase"/>
</dbReference>
<comment type="similarity">
    <text evidence="1">Belongs to the helicase family.</text>
</comment>
<dbReference type="InterPro" id="IPR049163">
    <property type="entry name" value="Pif1-like_2B_dom"/>
</dbReference>
<accession>A0A6A4Z980</accession>
<evidence type="ECO:0000259" key="3">
    <source>
        <dbReference type="Pfam" id="PF14214"/>
    </source>
</evidence>
<keyword evidence="1" id="KW-0378">Hydrolase</keyword>
<dbReference type="PANTHER" id="PTHR10492:SF57">
    <property type="entry name" value="ATP-DEPENDENT DNA HELICASE"/>
    <property type="match status" value="1"/>
</dbReference>
<dbReference type="PANTHER" id="PTHR10492">
    <property type="match status" value="1"/>
</dbReference>
<dbReference type="GO" id="GO:0000723">
    <property type="term" value="P:telomere maintenance"/>
    <property type="evidence" value="ECO:0007669"/>
    <property type="project" value="InterPro"/>
</dbReference>
<dbReference type="GO" id="GO:0005524">
    <property type="term" value="F:ATP binding"/>
    <property type="evidence" value="ECO:0007669"/>
    <property type="project" value="UniProtKB-KW"/>
</dbReference>
<dbReference type="VEuPathDB" id="FungiDB:H257_09895"/>
<feature type="domain" description="DNA helicase Pif1-like DEAD-box helicase" evidence="2">
    <location>
        <begin position="550"/>
        <end position="768"/>
    </location>
</feature>
<keyword evidence="1" id="KW-0227">DNA damage</keyword>
<dbReference type="AlphaFoldDB" id="A0A6A4Z980"/>
<dbReference type="GO" id="GO:0016787">
    <property type="term" value="F:hydrolase activity"/>
    <property type="evidence" value="ECO:0007669"/>
    <property type="project" value="UniProtKB-KW"/>
</dbReference>
<evidence type="ECO:0000256" key="1">
    <source>
        <dbReference type="RuleBase" id="RU363044"/>
    </source>
</evidence>
<feature type="domain" description="Helitron helicase-like" evidence="3">
    <location>
        <begin position="1"/>
        <end position="121"/>
    </location>
</feature>
<evidence type="ECO:0000313" key="6">
    <source>
        <dbReference type="Proteomes" id="UP000469452"/>
    </source>
</evidence>
<dbReference type="Pfam" id="PF05970">
    <property type="entry name" value="PIF1"/>
    <property type="match status" value="1"/>
</dbReference>
<organism evidence="5 6">
    <name type="scientific">Aphanomyces astaci</name>
    <name type="common">Crayfish plague agent</name>
    <dbReference type="NCBI Taxonomy" id="112090"/>
    <lineage>
        <taxon>Eukaryota</taxon>
        <taxon>Sar</taxon>
        <taxon>Stramenopiles</taxon>
        <taxon>Oomycota</taxon>
        <taxon>Saprolegniomycetes</taxon>
        <taxon>Saprolegniales</taxon>
        <taxon>Verrucalvaceae</taxon>
        <taxon>Aphanomyces</taxon>
    </lineage>
</organism>
<dbReference type="EC" id="5.6.2.3" evidence="1"/>
<reference evidence="5 6" key="1">
    <citation type="submission" date="2019-06" db="EMBL/GenBank/DDBJ databases">
        <title>Genomics analysis of Aphanomyces spp. identifies a new class of oomycete effector associated with host adaptation.</title>
        <authorList>
            <person name="Gaulin E."/>
        </authorList>
    </citation>
    <scope>NUCLEOTIDE SEQUENCE [LARGE SCALE GENOMIC DNA]</scope>
    <source>
        <strain evidence="5 6">E</strain>
    </source>
</reference>
<feature type="domain" description="DNA helicase Pif1-like 2B" evidence="4">
    <location>
        <begin position="875"/>
        <end position="921"/>
    </location>
</feature>
<dbReference type="FunFam" id="3.40.50.300:FF:002884">
    <property type="entry name" value="ATP-dependent DNA helicase"/>
    <property type="match status" value="1"/>
</dbReference>
<name>A0A6A4Z980_APHAT</name>
<evidence type="ECO:0000259" key="4">
    <source>
        <dbReference type="Pfam" id="PF21530"/>
    </source>
</evidence>
<comment type="catalytic activity">
    <reaction evidence="1">
        <text>ATP + H2O = ADP + phosphate + H(+)</text>
        <dbReference type="Rhea" id="RHEA:13065"/>
        <dbReference type="ChEBI" id="CHEBI:15377"/>
        <dbReference type="ChEBI" id="CHEBI:15378"/>
        <dbReference type="ChEBI" id="CHEBI:30616"/>
        <dbReference type="ChEBI" id="CHEBI:43474"/>
        <dbReference type="ChEBI" id="CHEBI:456216"/>
        <dbReference type="EC" id="5.6.2.3"/>
    </reaction>
</comment>
<dbReference type="CDD" id="cd18809">
    <property type="entry name" value="SF1_C_RecD"/>
    <property type="match status" value="1"/>
</dbReference>
<keyword evidence="1" id="KW-0347">Helicase</keyword>
<dbReference type="Pfam" id="PF14214">
    <property type="entry name" value="Helitron_like_N"/>
    <property type="match status" value="1"/>
</dbReference>
<keyword evidence="1" id="KW-0233">DNA recombination</keyword>
<proteinExistence type="inferred from homology"/>
<keyword evidence="1" id="KW-0067">ATP-binding</keyword>
<keyword evidence="1" id="KW-0234">DNA repair</keyword>
<dbReference type="GO" id="GO:0043139">
    <property type="term" value="F:5'-3' DNA helicase activity"/>
    <property type="evidence" value="ECO:0007669"/>
    <property type="project" value="UniProtKB-EC"/>
</dbReference>
<dbReference type="GO" id="GO:0006281">
    <property type="term" value="P:DNA repair"/>
    <property type="evidence" value="ECO:0007669"/>
    <property type="project" value="UniProtKB-KW"/>
</dbReference>
<dbReference type="InterPro" id="IPR010285">
    <property type="entry name" value="DNA_helicase_pif1-like_DEAD"/>
</dbReference>
<dbReference type="InterPro" id="IPR025476">
    <property type="entry name" value="Helitron_helicase-like"/>
</dbReference>
<sequence>MGHRVILPATFTGSDRFMARSYQNSMAMVRKFGKPTFFITFTCNPQWQEIVDGLAFFQHWSGLGKPTPGHYRGDLICRVFKMKLKQLKKGIMDGKFFGPVQYCFYVVEFQKRGLPHAHILVRLTKQIETPEEMDGFVSAELPDPATQPRWHKVVLNNNLHKCNDRCMVDGKCSKHFPKAFCSSTKTDKDGYPEYRRRPVDPRNAFVVPHCPILSLLFDCHINVEVCSTIASVKYLYKYVYKGMCCGDKADVTVTSKNEVHNYSSLRYVSYIEACWHNLGFQCQWNSHSVEQLPVHLPGMQTVYLPDEEHVMSSSVRRLGEATPLLKFFELCSLPATRTAYPSLKYCDVPEDYVWHVKPRKWLPRTRMMNKIGRLQTVSPRDKERYCLRVLLVLRALPTSYESLRSANGTVYATFEDACIGLGLMESDSEWFSCMEEATRLPTTEEPSKPVLHHSRILQSHGYFEFRLATDPNKDINVLGNTLTHIDYCLQSMGLNLQAFVDANKLPPIPATFVVDADLDPNPFLAEEMRFLAREKTKLEDIRQGLSTGTQQHKDFFAQVTEAVREPNQGRLFLLEGEGGSGKTYISQIILAEVRLQGKIALAVASSGLAALLLMGGRTAHSRFGIPTKHVPSDTMSCTYNVKSNQSAMLKAAALIIWDEISMVHRYSIEAVDRMFQDIMKNDLPFGGKVVIFSGDFKQLLPVIPHKSRVDAVHATLPFSRKLWPIIQKNRVKLTINMRLQSRGLSDQDKLDMAAFSRLLLSIGNGSAPSIDGCVRLPDSIVMPYEGETTIHALVHKLYGDLTDPHGYRLWSTDQRQRFFAERAILAPKNTDITKMNTSILSMLPGEQHVYKSADSVEEDGDAMTNEHTTLTYPVEFLNTLDIAGFPKHELCLKVGAPIMLLRNLSPAEGLCNGTRLTVTALTSKVIEAKVMSGDHAGRQVMIPRIKLIDESNTKLPFQLHRRQFPVRLAFAMTVHKAQGQSLDHVGLYLPEPVFSHGQLYVALSRVTSHKNIHVVVRDSPVLEQGVWTRNVVMQEIMSKLE</sequence>
<dbReference type="SUPFAM" id="SSF52540">
    <property type="entry name" value="P-loop containing nucleoside triphosphate hydrolases"/>
    <property type="match status" value="2"/>
</dbReference>
<comment type="cofactor">
    <cofactor evidence="1">
        <name>Mg(2+)</name>
        <dbReference type="ChEBI" id="CHEBI:18420"/>
    </cofactor>
</comment>
<dbReference type="GO" id="GO:0006310">
    <property type="term" value="P:DNA recombination"/>
    <property type="evidence" value="ECO:0007669"/>
    <property type="project" value="UniProtKB-KW"/>
</dbReference>
<dbReference type="Pfam" id="PF21530">
    <property type="entry name" value="Pif1_2B_dom"/>
    <property type="match status" value="1"/>
</dbReference>
<protein>
    <recommendedName>
        <fullName evidence="1">ATP-dependent DNA helicase</fullName>
        <ecNumber evidence="1">5.6.2.3</ecNumber>
    </recommendedName>
</protein>
<dbReference type="EMBL" id="VJMI01019544">
    <property type="protein sequence ID" value="KAF0707066.1"/>
    <property type="molecule type" value="Genomic_DNA"/>
</dbReference>
<dbReference type="Gene3D" id="3.40.50.300">
    <property type="entry name" value="P-loop containing nucleotide triphosphate hydrolases"/>
    <property type="match status" value="2"/>
</dbReference>
<keyword evidence="1" id="KW-0547">Nucleotide-binding</keyword>